<comment type="caution">
    <text evidence="2">The sequence shown here is derived from an EMBL/GenBank/DDBJ whole genome shotgun (WGS) entry which is preliminary data.</text>
</comment>
<dbReference type="RefSeq" id="WP_014420711.1">
    <property type="nucleotide sequence ID" value="NZ_QPJI01000006.1"/>
</dbReference>
<dbReference type="EMBL" id="QPJI01000006">
    <property type="protein sequence ID" value="RCW68975.1"/>
    <property type="molecule type" value="Genomic_DNA"/>
</dbReference>
<dbReference type="InterPro" id="IPR000073">
    <property type="entry name" value="AB_hydrolase_1"/>
</dbReference>
<evidence type="ECO:0000313" key="2">
    <source>
        <dbReference type="EMBL" id="RCW68975.1"/>
    </source>
</evidence>
<dbReference type="PANTHER" id="PTHR43689">
    <property type="entry name" value="HYDROLASE"/>
    <property type="match status" value="1"/>
</dbReference>
<protein>
    <submittedName>
        <fullName evidence="2">Pimeloyl-ACP methyl ester carboxylesterase</fullName>
    </submittedName>
</protein>
<evidence type="ECO:0000313" key="3">
    <source>
        <dbReference type="Proteomes" id="UP000253647"/>
    </source>
</evidence>
<dbReference type="Gene3D" id="3.40.50.1820">
    <property type="entry name" value="alpha/beta hydrolase"/>
    <property type="match status" value="1"/>
</dbReference>
<dbReference type="Proteomes" id="UP000253647">
    <property type="component" value="Unassembled WGS sequence"/>
</dbReference>
<dbReference type="InterPro" id="IPR029058">
    <property type="entry name" value="AB_hydrolase_fold"/>
</dbReference>
<accession>A0A368XM90</accession>
<dbReference type="SUPFAM" id="SSF53474">
    <property type="entry name" value="alpha/beta-Hydrolases"/>
    <property type="match status" value="1"/>
</dbReference>
<dbReference type="Pfam" id="PF12697">
    <property type="entry name" value="Abhydrolase_6"/>
    <property type="match status" value="1"/>
</dbReference>
<proteinExistence type="predicted"/>
<organism evidence="2 3">
    <name type="scientific">Marinobacter nauticus</name>
    <name type="common">Marinobacter hydrocarbonoclasticus</name>
    <name type="synonym">Marinobacter aquaeolei</name>
    <dbReference type="NCBI Taxonomy" id="2743"/>
    <lineage>
        <taxon>Bacteria</taxon>
        <taxon>Pseudomonadati</taxon>
        <taxon>Pseudomonadota</taxon>
        <taxon>Gammaproteobacteria</taxon>
        <taxon>Pseudomonadales</taxon>
        <taxon>Marinobacteraceae</taxon>
        <taxon>Marinobacter</taxon>
    </lineage>
</organism>
<sequence>MLRGGGMLSIHGRGHKKMLLVHGWSGWIGQFESLFAEVDPDEYTVYAVHPLGHGESSSEQSHPGRFIEAVLDAHDYVGKPFDVGIGHSLGAAALVYVEAMDPCFRRLVLVSGPATIEGVLDRFARFVNLGGRSKQLFLQGMEATVGLAVDRLDLLALATSIQKPALLVHDDSDREVPVEEARRLNQAFPNSCLVQTSGYGHSRILQQPDVIRDILAFARDTAVR</sequence>
<dbReference type="PANTHER" id="PTHR43689:SF8">
    <property type="entry name" value="ALPHA_BETA-HYDROLASES SUPERFAMILY PROTEIN"/>
    <property type="match status" value="1"/>
</dbReference>
<dbReference type="GeneID" id="31820391"/>
<evidence type="ECO:0000259" key="1">
    <source>
        <dbReference type="Pfam" id="PF12697"/>
    </source>
</evidence>
<reference evidence="2 3" key="1">
    <citation type="submission" date="2018-07" db="EMBL/GenBank/DDBJ databases">
        <title>Freshwater and sediment microbial communities from various areas in North America, analyzing microbe dynamics in response to fracking.</title>
        <authorList>
            <person name="Lamendella R."/>
        </authorList>
    </citation>
    <scope>NUCLEOTIDE SEQUENCE [LARGE SCALE GENOMIC DNA]</scope>
    <source>
        <strain evidence="2 3">105B</strain>
    </source>
</reference>
<dbReference type="AlphaFoldDB" id="A0A368XM90"/>
<name>A0A368XM90_MARNT</name>
<feature type="domain" description="AB hydrolase-1" evidence="1">
    <location>
        <begin position="19"/>
        <end position="212"/>
    </location>
</feature>
<gene>
    <name evidence="2" type="ORF">DET61_10669</name>
</gene>